<reference evidence="13 14" key="1">
    <citation type="submission" date="2019-03" db="EMBL/GenBank/DDBJ databases">
        <title>Luteimonas zhaokaii sp.nov., isolated from the rectal contents of Plateau pika in Yushu, Qinghai Province, China.</title>
        <authorList>
            <person name="Zhang G."/>
        </authorList>
    </citation>
    <scope>NUCLEOTIDE SEQUENCE [LARGE SCALE GENOMIC DNA]</scope>
    <source>
        <strain evidence="13 14">THG-MD21</strain>
    </source>
</reference>
<dbReference type="OrthoDB" id="127311at2"/>
<evidence type="ECO:0000313" key="13">
    <source>
        <dbReference type="EMBL" id="TDK30820.1"/>
    </source>
</evidence>
<feature type="chain" id="PRO_5020908371" evidence="10">
    <location>
        <begin position="24"/>
        <end position="756"/>
    </location>
</feature>
<keyword evidence="2 8" id="KW-0813">Transport</keyword>
<dbReference type="Proteomes" id="UP000295543">
    <property type="component" value="Unassembled WGS sequence"/>
</dbReference>
<dbReference type="Gene3D" id="2.170.130.10">
    <property type="entry name" value="TonB-dependent receptor, plug domain"/>
    <property type="match status" value="1"/>
</dbReference>
<dbReference type="InterPro" id="IPR000531">
    <property type="entry name" value="Beta-barrel_TonB"/>
</dbReference>
<evidence type="ECO:0000256" key="10">
    <source>
        <dbReference type="SAM" id="SignalP"/>
    </source>
</evidence>
<evidence type="ECO:0000256" key="8">
    <source>
        <dbReference type="PROSITE-ProRule" id="PRU01360"/>
    </source>
</evidence>
<dbReference type="PANTHER" id="PTHR32552:SF84">
    <property type="entry name" value="TONB-DEPENDENT RECEPTOR-RELATED"/>
    <property type="match status" value="1"/>
</dbReference>
<keyword evidence="3 8" id="KW-1134">Transmembrane beta strand</keyword>
<dbReference type="SUPFAM" id="SSF56935">
    <property type="entry name" value="Porins"/>
    <property type="match status" value="1"/>
</dbReference>
<gene>
    <name evidence="13" type="ORF">E2F49_10780</name>
</gene>
<dbReference type="EMBL" id="SMTG01000004">
    <property type="protein sequence ID" value="TDK30820.1"/>
    <property type="molecule type" value="Genomic_DNA"/>
</dbReference>
<keyword evidence="5 9" id="KW-0798">TonB box</keyword>
<keyword evidence="10" id="KW-0732">Signal</keyword>
<sequence>MSIRLFPRARRASACACALPPHAAAPRAARTPSLRPHALTLAVASILLHAPIAAVHAQTSDPDAATTLDRIEVRATRSTLDRTATGASRLDVSALETPASVFRVDRDTLDARSVRTTQEALSAIPGLVVASPPGHGNTVTWRGFSGAQITQLFNGIDVKYASIAARPVDTWIYERVEAIGGPSSFLYGAGAVGGSINYVTRVADFDADTSAAMASAGSHGSRVFAGGFNRRTGGAVPAQALRLDIAHSARRGWVDAERREALTVAASLVSRLAPTLTHTLAIEYQHEDNARVYWGSPAVETGAGRLVALPGSIGRNYNVGDGFYGQDVTWARSLLEWDGGARGQVRNTLYHYDALRDYRNVEVYRWDAARGGIARSGALQQRHDQQVTGNRTDWLRAGTLAGLPTQWAAGLELSHNRQTRFPQSIGGEVDLVPVDAHAPGSFFDIPGTSPAHVPGATNRLRTVALSAENLTRFGAHFALMTGVRHERLALDVTNHRAATAASPARWARDYTSTTGRIGLTAAIRPDANVYVQASTAADPPAGILSTAGFSTLRDFDLSRGRQVEAGSKFDFAGGRGSATLAAYRIVRDNLAIADPANPGQTLPVGRQSARGVEASLDVRPLDALRLQANVGWVDARLDEFVETVGGVPVSRAGNRPANTPARVGNLWVDYTLSPRWSIGTDLRAVAARAADTANTRETAGYALWGAHLRWRPTDALTMTLRGRNLADRVYVQHALGTQMVYLGEPRSVELELRGAF</sequence>
<keyword evidence="4 8" id="KW-0812">Transmembrane</keyword>
<evidence type="ECO:0000256" key="6">
    <source>
        <dbReference type="ARBA" id="ARBA00023136"/>
    </source>
</evidence>
<evidence type="ECO:0000256" key="7">
    <source>
        <dbReference type="ARBA" id="ARBA00023237"/>
    </source>
</evidence>
<dbReference type="Pfam" id="PF00593">
    <property type="entry name" value="TonB_dep_Rec_b-barrel"/>
    <property type="match status" value="1"/>
</dbReference>
<evidence type="ECO:0000256" key="1">
    <source>
        <dbReference type="ARBA" id="ARBA00004571"/>
    </source>
</evidence>
<proteinExistence type="inferred from homology"/>
<evidence type="ECO:0000256" key="2">
    <source>
        <dbReference type="ARBA" id="ARBA00022448"/>
    </source>
</evidence>
<comment type="subcellular location">
    <subcellularLocation>
        <location evidence="1 8">Cell outer membrane</location>
        <topology evidence="1 8">Multi-pass membrane protein</topology>
    </subcellularLocation>
</comment>
<protein>
    <submittedName>
        <fullName evidence="13">TonB-dependent receptor</fullName>
    </submittedName>
</protein>
<feature type="domain" description="TonB-dependent receptor-like beta-barrel" evidence="11">
    <location>
        <begin position="316"/>
        <end position="725"/>
    </location>
</feature>
<comment type="caution">
    <text evidence="13">The sequence shown here is derived from an EMBL/GenBank/DDBJ whole genome shotgun (WGS) entry which is preliminary data.</text>
</comment>
<evidence type="ECO:0000256" key="5">
    <source>
        <dbReference type="ARBA" id="ARBA00023077"/>
    </source>
</evidence>
<dbReference type="InterPro" id="IPR012910">
    <property type="entry name" value="Plug_dom"/>
</dbReference>
<evidence type="ECO:0000256" key="4">
    <source>
        <dbReference type="ARBA" id="ARBA00022692"/>
    </source>
</evidence>
<dbReference type="InterPro" id="IPR036942">
    <property type="entry name" value="Beta-barrel_TonB_sf"/>
</dbReference>
<evidence type="ECO:0000313" key="14">
    <source>
        <dbReference type="Proteomes" id="UP000295543"/>
    </source>
</evidence>
<accession>A0A4R5U8L1</accession>
<dbReference type="Gene3D" id="2.40.170.20">
    <property type="entry name" value="TonB-dependent receptor, beta-barrel domain"/>
    <property type="match status" value="1"/>
</dbReference>
<dbReference type="InterPro" id="IPR039426">
    <property type="entry name" value="TonB-dep_rcpt-like"/>
</dbReference>
<dbReference type="PROSITE" id="PS52016">
    <property type="entry name" value="TONB_DEPENDENT_REC_3"/>
    <property type="match status" value="1"/>
</dbReference>
<keyword evidence="13" id="KW-0675">Receptor</keyword>
<feature type="domain" description="TonB-dependent receptor plug" evidence="12">
    <location>
        <begin position="95"/>
        <end position="194"/>
    </location>
</feature>
<feature type="signal peptide" evidence="10">
    <location>
        <begin position="1"/>
        <end position="23"/>
    </location>
</feature>
<dbReference type="AlphaFoldDB" id="A0A4R5U8L1"/>
<evidence type="ECO:0000256" key="3">
    <source>
        <dbReference type="ARBA" id="ARBA00022452"/>
    </source>
</evidence>
<keyword evidence="6 8" id="KW-0472">Membrane</keyword>
<keyword evidence="7 8" id="KW-0998">Cell outer membrane</keyword>
<dbReference type="PANTHER" id="PTHR32552">
    <property type="entry name" value="FERRICHROME IRON RECEPTOR-RELATED"/>
    <property type="match status" value="1"/>
</dbReference>
<name>A0A4R5U8L1_9GAMM</name>
<comment type="similarity">
    <text evidence="8 9">Belongs to the TonB-dependent receptor family.</text>
</comment>
<evidence type="ECO:0000259" key="12">
    <source>
        <dbReference type="Pfam" id="PF07715"/>
    </source>
</evidence>
<organism evidence="13 14">
    <name type="scientific">Luteimonas terrae</name>
    <dbReference type="NCBI Taxonomy" id="1530191"/>
    <lineage>
        <taxon>Bacteria</taxon>
        <taxon>Pseudomonadati</taxon>
        <taxon>Pseudomonadota</taxon>
        <taxon>Gammaproteobacteria</taxon>
        <taxon>Lysobacterales</taxon>
        <taxon>Lysobacteraceae</taxon>
        <taxon>Luteimonas</taxon>
    </lineage>
</organism>
<dbReference type="GO" id="GO:0015344">
    <property type="term" value="F:siderophore uptake transmembrane transporter activity"/>
    <property type="evidence" value="ECO:0007669"/>
    <property type="project" value="TreeGrafter"/>
</dbReference>
<keyword evidence="14" id="KW-1185">Reference proteome</keyword>
<dbReference type="Pfam" id="PF07715">
    <property type="entry name" value="Plug"/>
    <property type="match status" value="1"/>
</dbReference>
<dbReference type="InterPro" id="IPR037066">
    <property type="entry name" value="Plug_dom_sf"/>
</dbReference>
<dbReference type="GO" id="GO:0009279">
    <property type="term" value="C:cell outer membrane"/>
    <property type="evidence" value="ECO:0007669"/>
    <property type="project" value="UniProtKB-SubCell"/>
</dbReference>
<evidence type="ECO:0000259" key="11">
    <source>
        <dbReference type="Pfam" id="PF00593"/>
    </source>
</evidence>
<evidence type="ECO:0000256" key="9">
    <source>
        <dbReference type="RuleBase" id="RU003357"/>
    </source>
</evidence>